<dbReference type="PaxDb" id="55529-EKX52666"/>
<dbReference type="EnsemblProtists" id="EKX52666">
    <property type="protein sequence ID" value="EKX52666"/>
    <property type="gene ID" value="GUITHDRAFT_101827"/>
</dbReference>
<name>L1JVQ6_GUITC</name>
<evidence type="ECO:0000313" key="3">
    <source>
        <dbReference type="EnsemblProtists" id="EKX52666"/>
    </source>
</evidence>
<dbReference type="GeneID" id="17309461"/>
<organism evidence="2">
    <name type="scientific">Guillardia theta (strain CCMP2712)</name>
    <name type="common">Cryptophyte</name>
    <dbReference type="NCBI Taxonomy" id="905079"/>
    <lineage>
        <taxon>Eukaryota</taxon>
        <taxon>Cryptophyceae</taxon>
        <taxon>Pyrenomonadales</taxon>
        <taxon>Geminigeraceae</taxon>
        <taxon>Guillardia</taxon>
    </lineage>
</organism>
<dbReference type="AlphaFoldDB" id="L1JVQ6"/>
<accession>L1JVQ6</accession>
<feature type="domain" description="WW" evidence="1">
    <location>
        <begin position="57"/>
        <end position="84"/>
    </location>
</feature>
<reference evidence="4" key="2">
    <citation type="submission" date="2012-11" db="EMBL/GenBank/DDBJ databases">
        <authorList>
            <person name="Kuo A."/>
            <person name="Curtis B.A."/>
            <person name="Tanifuji G."/>
            <person name="Burki F."/>
            <person name="Gruber A."/>
            <person name="Irimia M."/>
            <person name="Maruyama S."/>
            <person name="Arias M.C."/>
            <person name="Ball S.G."/>
            <person name="Gile G.H."/>
            <person name="Hirakawa Y."/>
            <person name="Hopkins J.F."/>
            <person name="Rensing S.A."/>
            <person name="Schmutz J."/>
            <person name="Symeonidi A."/>
            <person name="Elias M."/>
            <person name="Eveleigh R.J."/>
            <person name="Herman E.K."/>
            <person name="Klute M.J."/>
            <person name="Nakayama T."/>
            <person name="Obornik M."/>
            <person name="Reyes-Prieto A."/>
            <person name="Armbrust E.V."/>
            <person name="Aves S.J."/>
            <person name="Beiko R.G."/>
            <person name="Coutinho P."/>
            <person name="Dacks J.B."/>
            <person name="Durnford D.G."/>
            <person name="Fast N.M."/>
            <person name="Green B.R."/>
            <person name="Grisdale C."/>
            <person name="Hempe F."/>
            <person name="Henrissat B."/>
            <person name="Hoppner M.P."/>
            <person name="Ishida K.-I."/>
            <person name="Kim E."/>
            <person name="Koreny L."/>
            <person name="Kroth P.G."/>
            <person name="Liu Y."/>
            <person name="Malik S.-B."/>
            <person name="Maier U.G."/>
            <person name="McRose D."/>
            <person name="Mock T."/>
            <person name="Neilson J.A."/>
            <person name="Onodera N.T."/>
            <person name="Poole A.M."/>
            <person name="Pritham E.J."/>
            <person name="Richards T.A."/>
            <person name="Rocap G."/>
            <person name="Roy S.W."/>
            <person name="Sarai C."/>
            <person name="Schaack S."/>
            <person name="Shirato S."/>
            <person name="Slamovits C.H."/>
            <person name="Spencer D.F."/>
            <person name="Suzuki S."/>
            <person name="Worden A.Z."/>
            <person name="Zauner S."/>
            <person name="Barry K."/>
            <person name="Bell C."/>
            <person name="Bharti A.K."/>
            <person name="Crow J.A."/>
            <person name="Grimwood J."/>
            <person name="Kramer R."/>
            <person name="Lindquist E."/>
            <person name="Lucas S."/>
            <person name="Salamov A."/>
            <person name="McFadden G.I."/>
            <person name="Lane C.E."/>
            <person name="Keeling P.J."/>
            <person name="Gray M.W."/>
            <person name="Grigoriev I.V."/>
            <person name="Archibald J.M."/>
        </authorList>
    </citation>
    <scope>NUCLEOTIDE SEQUENCE</scope>
    <source>
        <strain evidence="4">CCMP2712</strain>
    </source>
</reference>
<gene>
    <name evidence="2" type="ORF">GUITHDRAFT_101827</name>
</gene>
<reference evidence="2 4" key="1">
    <citation type="journal article" date="2012" name="Nature">
        <title>Algal genomes reveal evolutionary mosaicism and the fate of nucleomorphs.</title>
        <authorList>
            <consortium name="DOE Joint Genome Institute"/>
            <person name="Curtis B.A."/>
            <person name="Tanifuji G."/>
            <person name="Burki F."/>
            <person name="Gruber A."/>
            <person name="Irimia M."/>
            <person name="Maruyama S."/>
            <person name="Arias M.C."/>
            <person name="Ball S.G."/>
            <person name="Gile G.H."/>
            <person name="Hirakawa Y."/>
            <person name="Hopkins J.F."/>
            <person name="Kuo A."/>
            <person name="Rensing S.A."/>
            <person name="Schmutz J."/>
            <person name="Symeonidi A."/>
            <person name="Elias M."/>
            <person name="Eveleigh R.J."/>
            <person name="Herman E.K."/>
            <person name="Klute M.J."/>
            <person name="Nakayama T."/>
            <person name="Obornik M."/>
            <person name="Reyes-Prieto A."/>
            <person name="Armbrust E.V."/>
            <person name="Aves S.J."/>
            <person name="Beiko R.G."/>
            <person name="Coutinho P."/>
            <person name="Dacks J.B."/>
            <person name="Durnford D.G."/>
            <person name="Fast N.M."/>
            <person name="Green B.R."/>
            <person name="Grisdale C.J."/>
            <person name="Hempel F."/>
            <person name="Henrissat B."/>
            <person name="Hoppner M.P."/>
            <person name="Ishida K."/>
            <person name="Kim E."/>
            <person name="Koreny L."/>
            <person name="Kroth P.G."/>
            <person name="Liu Y."/>
            <person name="Malik S.B."/>
            <person name="Maier U.G."/>
            <person name="McRose D."/>
            <person name="Mock T."/>
            <person name="Neilson J.A."/>
            <person name="Onodera N.T."/>
            <person name="Poole A.M."/>
            <person name="Pritham E.J."/>
            <person name="Richards T.A."/>
            <person name="Rocap G."/>
            <person name="Roy S.W."/>
            <person name="Sarai C."/>
            <person name="Schaack S."/>
            <person name="Shirato S."/>
            <person name="Slamovits C.H."/>
            <person name="Spencer D.F."/>
            <person name="Suzuki S."/>
            <person name="Worden A.Z."/>
            <person name="Zauner S."/>
            <person name="Barry K."/>
            <person name="Bell C."/>
            <person name="Bharti A.K."/>
            <person name="Crow J.A."/>
            <person name="Grimwood J."/>
            <person name="Kramer R."/>
            <person name="Lindquist E."/>
            <person name="Lucas S."/>
            <person name="Salamov A."/>
            <person name="McFadden G.I."/>
            <person name="Lane C.E."/>
            <person name="Keeling P.J."/>
            <person name="Gray M.W."/>
            <person name="Grigoriev I.V."/>
            <person name="Archibald J.M."/>
        </authorList>
    </citation>
    <scope>NUCLEOTIDE SEQUENCE</scope>
    <source>
        <strain evidence="2 4">CCMP2712</strain>
    </source>
</reference>
<dbReference type="SUPFAM" id="SSF51045">
    <property type="entry name" value="WW domain"/>
    <property type="match status" value="1"/>
</dbReference>
<protein>
    <recommendedName>
        <fullName evidence="1">WW domain-containing protein</fullName>
    </recommendedName>
</protein>
<sequence length="92" mass="10950">MNGGEDEKGLKFIQGHLTKVAFTVEAEPKVQRRETEMVVETAEHRKDKLHMYSDLKWKQLKDPKGQLYYWNTKSNKTQWEKPKCVKSHCDFH</sequence>
<evidence type="ECO:0000259" key="1">
    <source>
        <dbReference type="PROSITE" id="PS50020"/>
    </source>
</evidence>
<dbReference type="SMART" id="SM00456">
    <property type="entry name" value="WW"/>
    <property type="match status" value="1"/>
</dbReference>
<dbReference type="RefSeq" id="XP_005839646.1">
    <property type="nucleotide sequence ID" value="XM_005839589.1"/>
</dbReference>
<dbReference type="CDD" id="cd00201">
    <property type="entry name" value="WW"/>
    <property type="match status" value="1"/>
</dbReference>
<dbReference type="KEGG" id="gtt:GUITHDRAFT_101827"/>
<dbReference type="InterPro" id="IPR001202">
    <property type="entry name" value="WW_dom"/>
</dbReference>
<dbReference type="InterPro" id="IPR036020">
    <property type="entry name" value="WW_dom_sf"/>
</dbReference>
<evidence type="ECO:0000313" key="4">
    <source>
        <dbReference type="Proteomes" id="UP000011087"/>
    </source>
</evidence>
<dbReference type="PROSITE" id="PS01159">
    <property type="entry name" value="WW_DOMAIN_1"/>
    <property type="match status" value="1"/>
</dbReference>
<dbReference type="HOGENOM" id="CLU_2417858_0_0_1"/>
<dbReference type="Proteomes" id="UP000011087">
    <property type="component" value="Unassembled WGS sequence"/>
</dbReference>
<evidence type="ECO:0000313" key="2">
    <source>
        <dbReference type="EMBL" id="EKX52666.1"/>
    </source>
</evidence>
<proteinExistence type="predicted"/>
<dbReference type="PROSITE" id="PS50020">
    <property type="entry name" value="WW_DOMAIN_2"/>
    <property type="match status" value="1"/>
</dbReference>
<dbReference type="Pfam" id="PF00397">
    <property type="entry name" value="WW"/>
    <property type="match status" value="1"/>
</dbReference>
<dbReference type="EMBL" id="JH992972">
    <property type="protein sequence ID" value="EKX52666.1"/>
    <property type="molecule type" value="Genomic_DNA"/>
</dbReference>
<reference evidence="3" key="3">
    <citation type="submission" date="2016-03" db="UniProtKB">
        <authorList>
            <consortium name="EnsemblProtists"/>
        </authorList>
    </citation>
    <scope>IDENTIFICATION</scope>
</reference>
<dbReference type="Gene3D" id="2.20.70.10">
    <property type="match status" value="1"/>
</dbReference>
<keyword evidence="4" id="KW-1185">Reference proteome</keyword>
<dbReference type="OrthoDB" id="413520at2759"/>